<evidence type="ECO:0000313" key="2">
    <source>
        <dbReference type="EMBL" id="OSX74895.1"/>
    </source>
</evidence>
<dbReference type="EMBL" id="KV918925">
    <property type="protein sequence ID" value="OSX74895.1"/>
    <property type="molecule type" value="Genomic_DNA"/>
</dbReference>
<evidence type="ECO:0000313" key="3">
    <source>
        <dbReference type="Proteomes" id="UP000218209"/>
    </source>
</evidence>
<feature type="region of interest" description="Disordered" evidence="1">
    <location>
        <begin position="1"/>
        <end position="56"/>
    </location>
</feature>
<dbReference type="Proteomes" id="UP000218209">
    <property type="component" value="Unassembled WGS sequence"/>
</dbReference>
<gene>
    <name evidence="2" type="ORF">BU14_0262s0012</name>
</gene>
<keyword evidence="3" id="KW-1185">Reference proteome</keyword>
<organism evidence="2 3">
    <name type="scientific">Porphyra umbilicalis</name>
    <name type="common">Purple laver</name>
    <name type="synonym">Red alga</name>
    <dbReference type="NCBI Taxonomy" id="2786"/>
    <lineage>
        <taxon>Eukaryota</taxon>
        <taxon>Rhodophyta</taxon>
        <taxon>Bangiophyceae</taxon>
        <taxon>Bangiales</taxon>
        <taxon>Bangiaceae</taxon>
        <taxon>Porphyra</taxon>
    </lineage>
</organism>
<feature type="compositionally biased region" description="Low complexity" evidence="1">
    <location>
        <begin position="1"/>
        <end position="14"/>
    </location>
</feature>
<sequence length="351" mass="36337">MAARSTITATATPVSAPPPAPGVPDKSSGNEKGSTTGKASRKRKTTDPPAPRAPNWVIGELKGVLAVAPTHWADYRGSRTSEKSRRTSSEVIDAFVMATPAENRVVARTRTAAALDRKLKETRTEYVATRRNLRRTGLSASQREDLLIKLGGSELYSLARDAFKTSAVATESTGREPVVFGASTAPGISAVKSPADEHGEGAGSNAGTPGRVVGVATPGLAAVASSPPQCAGTASLGGAEAAIFGAMGDAATDGDDSVGASDHEDDVPRAVDLLAAAEARKDHKNPKRVRTSAAISAYMPAKNERESAIFDERHSGRASGSGREANVVSDNDIRVAVLYMIGAIAAKARRQ</sequence>
<evidence type="ECO:0000256" key="1">
    <source>
        <dbReference type="SAM" id="MobiDB-lite"/>
    </source>
</evidence>
<dbReference type="AlphaFoldDB" id="A0A1X6P2A1"/>
<proteinExistence type="predicted"/>
<reference evidence="2 3" key="1">
    <citation type="submission" date="2017-03" db="EMBL/GenBank/DDBJ databases">
        <title>WGS assembly of Porphyra umbilicalis.</title>
        <authorList>
            <person name="Brawley S.H."/>
            <person name="Blouin N.A."/>
            <person name="Ficko-Blean E."/>
            <person name="Wheeler G.L."/>
            <person name="Lohr M."/>
            <person name="Goodson H.V."/>
            <person name="Jenkins J.W."/>
            <person name="Blaby-Haas C.E."/>
            <person name="Helliwell K.E."/>
            <person name="Chan C."/>
            <person name="Marriage T."/>
            <person name="Bhattacharya D."/>
            <person name="Klein A.S."/>
            <person name="Badis Y."/>
            <person name="Brodie J."/>
            <person name="Cao Y."/>
            <person name="Collen J."/>
            <person name="Dittami S.M."/>
            <person name="Gachon C.M."/>
            <person name="Green B.R."/>
            <person name="Karpowicz S."/>
            <person name="Kim J.W."/>
            <person name="Kudahl U."/>
            <person name="Lin S."/>
            <person name="Michel G."/>
            <person name="Mittag M."/>
            <person name="Olson B.J."/>
            <person name="Pangilinan J."/>
            <person name="Peng Y."/>
            <person name="Qiu H."/>
            <person name="Shu S."/>
            <person name="Singer J.T."/>
            <person name="Smith A.G."/>
            <person name="Sprecher B.N."/>
            <person name="Wagner V."/>
            <person name="Wang W."/>
            <person name="Wang Z.-Y."/>
            <person name="Yan J."/>
            <person name="Yarish C."/>
            <person name="Zoeuner-Riek S."/>
            <person name="Zhuang Y."/>
            <person name="Zou Y."/>
            <person name="Lindquist E.A."/>
            <person name="Grimwood J."/>
            <person name="Barry K."/>
            <person name="Rokhsar D.S."/>
            <person name="Schmutz J."/>
            <person name="Stiller J.W."/>
            <person name="Grossman A.R."/>
            <person name="Prochnik S.E."/>
        </authorList>
    </citation>
    <scope>NUCLEOTIDE SEQUENCE [LARGE SCALE GENOMIC DNA]</scope>
    <source>
        <strain evidence="2">4086291</strain>
    </source>
</reference>
<name>A0A1X6P2A1_PORUM</name>
<protein>
    <submittedName>
        <fullName evidence="2">Uncharacterized protein</fullName>
    </submittedName>
</protein>
<accession>A0A1X6P2A1</accession>